<dbReference type="AlphaFoldDB" id="A0AAU9UQA6"/>
<comment type="caution">
    <text evidence="2">The sequence shown here is derived from an EMBL/GenBank/DDBJ whole genome shotgun (WGS) entry which is preliminary data.</text>
</comment>
<name>A0AAU9UQA6_EUPED</name>
<evidence type="ECO:0000313" key="3">
    <source>
        <dbReference type="Proteomes" id="UP001153954"/>
    </source>
</evidence>
<feature type="region of interest" description="Disordered" evidence="1">
    <location>
        <begin position="183"/>
        <end position="210"/>
    </location>
</feature>
<protein>
    <submittedName>
        <fullName evidence="2">Uncharacterized protein</fullName>
    </submittedName>
</protein>
<accession>A0AAU9UQA6</accession>
<dbReference type="Proteomes" id="UP001153954">
    <property type="component" value="Unassembled WGS sequence"/>
</dbReference>
<feature type="compositionally biased region" description="Basic and acidic residues" evidence="1">
    <location>
        <begin position="200"/>
        <end position="210"/>
    </location>
</feature>
<evidence type="ECO:0000313" key="2">
    <source>
        <dbReference type="EMBL" id="CAH2101839.1"/>
    </source>
</evidence>
<organism evidence="2 3">
    <name type="scientific">Euphydryas editha</name>
    <name type="common">Edith's checkerspot</name>
    <dbReference type="NCBI Taxonomy" id="104508"/>
    <lineage>
        <taxon>Eukaryota</taxon>
        <taxon>Metazoa</taxon>
        <taxon>Ecdysozoa</taxon>
        <taxon>Arthropoda</taxon>
        <taxon>Hexapoda</taxon>
        <taxon>Insecta</taxon>
        <taxon>Pterygota</taxon>
        <taxon>Neoptera</taxon>
        <taxon>Endopterygota</taxon>
        <taxon>Lepidoptera</taxon>
        <taxon>Glossata</taxon>
        <taxon>Ditrysia</taxon>
        <taxon>Papilionoidea</taxon>
        <taxon>Nymphalidae</taxon>
        <taxon>Nymphalinae</taxon>
        <taxon>Euphydryas</taxon>
    </lineage>
</organism>
<gene>
    <name evidence="2" type="ORF">EEDITHA_LOCUS16555</name>
</gene>
<dbReference type="EMBL" id="CAKOGL010000024">
    <property type="protein sequence ID" value="CAH2101839.1"/>
    <property type="molecule type" value="Genomic_DNA"/>
</dbReference>
<sequence length="210" mass="22882">MWDSCRRLAVYALKPHGVHFHRLCRGRRDPDSSANPGGVPHQALARLFLPWVARGGHRTRLPGQLRWTADFPKSTALCQALRGKATIVRQPPTPSPFAAEGEVGGILPHPLGRLLLRHHSLTESEDGVPAPFAAGHGGNHSRQRKVCPHNKSQRLALLVPSRTHLQRVLCRLVGTVPAVVATRRGLPPSDPTQVPPEATVPREDLRGAEG</sequence>
<evidence type="ECO:0000256" key="1">
    <source>
        <dbReference type="SAM" id="MobiDB-lite"/>
    </source>
</evidence>
<keyword evidence="3" id="KW-1185">Reference proteome</keyword>
<proteinExistence type="predicted"/>
<reference evidence="2" key="1">
    <citation type="submission" date="2022-03" db="EMBL/GenBank/DDBJ databases">
        <authorList>
            <person name="Tunstrom K."/>
        </authorList>
    </citation>
    <scope>NUCLEOTIDE SEQUENCE</scope>
</reference>